<dbReference type="InterPro" id="IPR042915">
    <property type="entry name" value="BTBD18"/>
</dbReference>
<sequence>MWCYQKPGFEALLLAELQRQQQCGQFCDTLLKTDGVSVPAHSCILSAISPHISSALSSSPPPPAGQNHLLEFRALGACTLLHMVRLLYSGEMAGEGEEEKREAISAAAKLGIHGLVEVTKRDGEDRNEEVSWRTEVGVQTKPEENEGRPGRWRRGVTDGRPFPWRETASDGKKDTWTQTEQLQVHSGPPPHPAASFETIDMTALQGLGQTDAHLAPPQIPYIPISFVYPLDENQIHQSVSPLTVSMQGSTAAGHTFAPPPLLPSSSSVTTGPVRDVTAVEEWRDERVEQFQGNIPEYISYFLNPDKGEGFSRGRAMRRRGAGVGGARRAGTGERRARRPRARTGGRGGLTQTVDVQEVGVSRLQKLFRQRWGPSRAGQGGGAVGRKLHLKTRELLRSTKSSQRRRGRGKVWEFSPSGDALPYSQGGGANTQQSNQDGLPVGRARRAKPTAPVSFPSPHKRFHNVKTSSALSPSLQPSPSPAASYVPPASPLLLSTSLPPPAPPPHEEQPEHFDRLLEEVMMGLDIRPNNNNNNNNNNSPPHSQPPLPTGSGSNASRGDMLVQNKHRDRTSGLLEASPAFHGSTQVVARGDVSSHRGPPALQQQCEGELNEMLGRFLQSFEQHVDSCPAREEVETGGQSRSEASQPYTGLIKYRKSKPNGRSRITELYQRDEAEQTPRGSHPCKTPALRAAPPKNTEEAPVTVKAPAKQRKRRRKNDYLLSLEKKRVRGRKPSSDAKRDKQLQQRPVVELERIDQLPARVTLQKHSCVEVQSPAKAKSSSSSVNHPRDSLSTKQYPIWSRLTDAHVRDGLPVGRARRAKPTAPVSFPSPHKRFHNVKTSSALSPSLQPSPSPAASYVPPASPLLLSTSLPPPAPPPHEEQPEHFDRLLEEVMMGLDIRPNNNNNNNNSPPHSQPPLPTGSGSNASRGDMLVQNKHRDRTSGLLEASPAFHGSTQVVARGDVSSHRGPPALQQQCEGELNEMLGRFLQSFEQHVDSCPAREEVETGGQSRSEASQPYTGLSKYRKSKPNGRSRITELHQRDEAEQTPRGSQPCKTPALRAAPPKNTEEAPVTVKAPAKQRKRRRKNDYLLSLEKKRVRGRKPSSDAKRDKQLQQRPVVELERIDQLPARVTLQKHSCVEVQSPAKAKSSSSSVNHPRDSLSTKQYPIRSRLTDAHVRDSSPFLEEPLRIKRRPAEGRPNYSRDEPNKEVQLLSLSNAESSTPPIQLQPVEPRGPDEQLEKHQGRHEEEAEGATKRGAESEEVTSDESTAVKRIFFTLTSARDCLILEDRGKKTMWSELSRAEEMEVTEVDGDPEGDRCQSSRASTLSDFVTSVSPSSLSAKDFHLRSTGSWEEVKDEDVDVIGGSSPAPEPVVISWTESSEGEEEDKHEDVDVIGGSSPAPEPVVISWTESSEGEEEDGREDIDVVGEKTDYALSAVSKGELVNLHQHL</sequence>
<feature type="compositionally biased region" description="Basic and acidic residues" evidence="1">
    <location>
        <begin position="1230"/>
        <end position="1256"/>
    </location>
</feature>
<feature type="compositionally biased region" description="Low complexity" evidence="1">
    <location>
        <begin position="838"/>
        <end position="867"/>
    </location>
</feature>
<protein>
    <recommendedName>
        <fullName evidence="2">BTB domain-containing protein</fullName>
    </recommendedName>
</protein>
<feature type="region of interest" description="Disordered" evidence="1">
    <location>
        <begin position="140"/>
        <end position="176"/>
    </location>
</feature>
<evidence type="ECO:0000256" key="1">
    <source>
        <dbReference type="SAM" id="MobiDB-lite"/>
    </source>
</evidence>
<dbReference type="GO" id="GO:0032968">
    <property type="term" value="P:positive regulation of transcription elongation by RNA polymerase II"/>
    <property type="evidence" value="ECO:0007669"/>
    <property type="project" value="InterPro"/>
</dbReference>
<feature type="compositionally biased region" description="Basic and acidic residues" evidence="1">
    <location>
        <begin position="1100"/>
        <end position="1122"/>
    </location>
</feature>
<accession>A0AAW1E6F7</accession>
<feature type="region of interest" description="Disordered" evidence="1">
    <location>
        <begin position="524"/>
        <end position="557"/>
    </location>
</feature>
<dbReference type="Gene3D" id="3.30.710.10">
    <property type="entry name" value="Potassium Channel Kv1.1, Chain A"/>
    <property type="match status" value="1"/>
</dbReference>
<feature type="region of interest" description="Disordered" evidence="1">
    <location>
        <begin position="627"/>
        <end position="745"/>
    </location>
</feature>
<dbReference type="Proteomes" id="UP001488805">
    <property type="component" value="Unassembled WGS sequence"/>
</dbReference>
<feature type="compositionally biased region" description="Polar residues" evidence="1">
    <location>
        <begin position="1004"/>
        <end position="1016"/>
    </location>
</feature>
<feature type="region of interest" description="Disordered" evidence="1">
    <location>
        <begin position="317"/>
        <end position="348"/>
    </location>
</feature>
<dbReference type="InterPro" id="IPR000210">
    <property type="entry name" value="BTB/POZ_dom"/>
</dbReference>
<feature type="compositionally biased region" description="Polar residues" evidence="1">
    <location>
        <begin position="1210"/>
        <end position="1222"/>
    </location>
</feature>
<gene>
    <name evidence="3" type="ORF">VZT92_023419</name>
</gene>
<dbReference type="PANTHER" id="PTHR47639">
    <property type="entry name" value="BTB/POZ DOMAIN-CONTAINING PROTEIN 18"/>
    <property type="match status" value="1"/>
</dbReference>
<feature type="compositionally biased region" description="Basic and acidic residues" evidence="1">
    <location>
        <begin position="1183"/>
        <end position="1205"/>
    </location>
</feature>
<evidence type="ECO:0000313" key="3">
    <source>
        <dbReference type="EMBL" id="KAK9518098.1"/>
    </source>
</evidence>
<feature type="compositionally biased region" description="Basic and acidic residues" evidence="1">
    <location>
        <begin position="731"/>
        <end position="745"/>
    </location>
</feature>
<dbReference type="Pfam" id="PF00651">
    <property type="entry name" value="BTB"/>
    <property type="match status" value="1"/>
</dbReference>
<feature type="compositionally biased region" description="Low complexity" evidence="1">
    <location>
        <begin position="1140"/>
        <end position="1150"/>
    </location>
</feature>
<evidence type="ECO:0000313" key="4">
    <source>
        <dbReference type="Proteomes" id="UP001488805"/>
    </source>
</evidence>
<feature type="compositionally biased region" description="Acidic residues" evidence="1">
    <location>
        <begin position="1410"/>
        <end position="1419"/>
    </location>
</feature>
<reference evidence="3 4" key="1">
    <citation type="journal article" date="2024" name="Genome Biol. Evol.">
        <title>Chromosome-level genome assembly of the viviparous eelpout Zoarces viviparus.</title>
        <authorList>
            <person name="Fuhrmann N."/>
            <person name="Brasseur M.V."/>
            <person name="Bakowski C.E."/>
            <person name="Podsiadlowski L."/>
            <person name="Prost S."/>
            <person name="Krehenwinkel H."/>
            <person name="Mayer C."/>
        </authorList>
    </citation>
    <scope>NUCLEOTIDE SEQUENCE [LARGE SCALE GENOMIC DNA]</scope>
    <source>
        <strain evidence="3">NO-MEL_2022_Ind0_liver</strain>
    </source>
</reference>
<evidence type="ECO:0000259" key="2">
    <source>
        <dbReference type="PROSITE" id="PS50097"/>
    </source>
</evidence>
<feature type="region of interest" description="Disordered" evidence="1">
    <location>
        <begin position="995"/>
        <end position="1266"/>
    </location>
</feature>
<feature type="compositionally biased region" description="Low complexity" evidence="1">
    <location>
        <begin position="467"/>
        <end position="496"/>
    </location>
</feature>
<dbReference type="SUPFAM" id="SSF54695">
    <property type="entry name" value="POZ domain"/>
    <property type="match status" value="1"/>
</dbReference>
<organism evidence="3 4">
    <name type="scientific">Zoarces viviparus</name>
    <name type="common">Viviparous eelpout</name>
    <name type="synonym">Blennius viviparus</name>
    <dbReference type="NCBI Taxonomy" id="48416"/>
    <lineage>
        <taxon>Eukaryota</taxon>
        <taxon>Metazoa</taxon>
        <taxon>Chordata</taxon>
        <taxon>Craniata</taxon>
        <taxon>Vertebrata</taxon>
        <taxon>Euteleostomi</taxon>
        <taxon>Actinopterygii</taxon>
        <taxon>Neopterygii</taxon>
        <taxon>Teleostei</taxon>
        <taxon>Neoteleostei</taxon>
        <taxon>Acanthomorphata</taxon>
        <taxon>Eupercaria</taxon>
        <taxon>Perciformes</taxon>
        <taxon>Cottioidei</taxon>
        <taxon>Zoarcales</taxon>
        <taxon>Zoarcidae</taxon>
        <taxon>Zoarcinae</taxon>
        <taxon>Zoarces</taxon>
    </lineage>
</organism>
<dbReference type="PANTHER" id="PTHR47639:SF1">
    <property type="entry name" value="BTB_POZ DOMAIN-CONTAINING PROTEIN 18"/>
    <property type="match status" value="1"/>
</dbReference>
<feature type="region of interest" description="Disordered" evidence="1">
    <location>
        <begin position="768"/>
        <end position="794"/>
    </location>
</feature>
<dbReference type="EMBL" id="JBCEZU010000538">
    <property type="protein sequence ID" value="KAK9518098.1"/>
    <property type="molecule type" value="Genomic_DNA"/>
</dbReference>
<proteinExistence type="predicted"/>
<feature type="region of interest" description="Disordered" evidence="1">
    <location>
        <begin position="809"/>
        <end position="880"/>
    </location>
</feature>
<name>A0AAW1E6F7_ZOAVI</name>
<feature type="region of interest" description="Disordered" evidence="1">
    <location>
        <begin position="1376"/>
        <end position="1419"/>
    </location>
</feature>
<feature type="compositionally biased region" description="Basic and acidic residues" evidence="1">
    <location>
        <begin position="1031"/>
        <end position="1043"/>
    </location>
</feature>
<feature type="region of interest" description="Disordered" evidence="1">
    <location>
        <begin position="895"/>
        <end position="926"/>
    </location>
</feature>
<comment type="caution">
    <text evidence="3">The sequence shown here is derived from an EMBL/GenBank/DDBJ whole genome shotgun (WGS) entry which is preliminary data.</text>
</comment>
<feature type="compositionally biased region" description="Acidic residues" evidence="1">
    <location>
        <begin position="1302"/>
        <end position="1311"/>
    </location>
</feature>
<dbReference type="PROSITE" id="PS50097">
    <property type="entry name" value="BTB"/>
    <property type="match status" value="1"/>
</dbReference>
<keyword evidence="4" id="KW-1185">Reference proteome</keyword>
<feature type="region of interest" description="Disordered" evidence="1">
    <location>
        <begin position="1301"/>
        <end position="1321"/>
    </location>
</feature>
<dbReference type="SMART" id="SM00225">
    <property type="entry name" value="BTB"/>
    <property type="match status" value="1"/>
</dbReference>
<feature type="domain" description="BTB" evidence="2">
    <location>
        <begin position="27"/>
        <end position="96"/>
    </location>
</feature>
<feature type="compositionally biased region" description="Low complexity" evidence="1">
    <location>
        <begin position="771"/>
        <end position="781"/>
    </location>
</feature>
<dbReference type="InterPro" id="IPR011333">
    <property type="entry name" value="SKP1/BTB/POZ_sf"/>
</dbReference>
<feature type="compositionally biased region" description="Low complexity" evidence="1">
    <location>
        <begin position="528"/>
        <end position="537"/>
    </location>
</feature>
<feature type="compositionally biased region" description="Polar residues" evidence="1">
    <location>
        <begin position="635"/>
        <end position="646"/>
    </location>
</feature>
<feature type="region of interest" description="Disordered" evidence="1">
    <location>
        <begin position="369"/>
        <end position="509"/>
    </location>
</feature>